<evidence type="ECO:0000313" key="5">
    <source>
        <dbReference type="Proteomes" id="UP001589647"/>
    </source>
</evidence>
<comment type="caution">
    <text evidence="4">The sequence shown here is derived from an EMBL/GenBank/DDBJ whole genome shotgun (WGS) entry which is preliminary data.</text>
</comment>
<dbReference type="Proteomes" id="UP001589647">
    <property type="component" value="Unassembled WGS sequence"/>
</dbReference>
<protein>
    <submittedName>
        <fullName evidence="4">PP2C family protein-serine/threonine phosphatase</fullName>
        <ecNumber evidence="4">3.1.3.16</ecNumber>
    </submittedName>
</protein>
<dbReference type="Pfam" id="PF13185">
    <property type="entry name" value="GAF_2"/>
    <property type="match status" value="1"/>
</dbReference>
<dbReference type="SMART" id="SM00331">
    <property type="entry name" value="PP2C_SIG"/>
    <property type="match status" value="1"/>
</dbReference>
<feature type="domain" description="PPM-type phosphatase" evidence="3">
    <location>
        <begin position="223"/>
        <end position="437"/>
    </location>
</feature>
<dbReference type="InterPro" id="IPR036457">
    <property type="entry name" value="PPM-type-like_dom_sf"/>
</dbReference>
<dbReference type="Gene3D" id="3.60.40.10">
    <property type="entry name" value="PPM-type phosphatase domain"/>
    <property type="match status" value="1"/>
</dbReference>
<dbReference type="InterPro" id="IPR029016">
    <property type="entry name" value="GAF-like_dom_sf"/>
</dbReference>
<evidence type="ECO:0000256" key="1">
    <source>
        <dbReference type="ARBA" id="ARBA00022801"/>
    </source>
</evidence>
<dbReference type="InterPro" id="IPR003018">
    <property type="entry name" value="GAF"/>
</dbReference>
<dbReference type="SUPFAM" id="SSF55781">
    <property type="entry name" value="GAF domain-like"/>
    <property type="match status" value="1"/>
</dbReference>
<dbReference type="InterPro" id="IPR001932">
    <property type="entry name" value="PPM-type_phosphatase-like_dom"/>
</dbReference>
<keyword evidence="1 4" id="KW-0378">Hydrolase</keyword>
<dbReference type="Gene3D" id="3.30.450.40">
    <property type="match status" value="1"/>
</dbReference>
<reference evidence="4 5" key="1">
    <citation type="submission" date="2024-09" db="EMBL/GenBank/DDBJ databases">
        <authorList>
            <person name="Sun Q."/>
            <person name="Mori K."/>
        </authorList>
    </citation>
    <scope>NUCLEOTIDE SEQUENCE [LARGE SCALE GENOMIC DNA]</scope>
    <source>
        <strain evidence="4 5">CCM 3426</strain>
    </source>
</reference>
<organism evidence="4 5">
    <name type="scientific">Nonomuraea spiralis</name>
    <dbReference type="NCBI Taxonomy" id="46182"/>
    <lineage>
        <taxon>Bacteria</taxon>
        <taxon>Bacillati</taxon>
        <taxon>Actinomycetota</taxon>
        <taxon>Actinomycetes</taxon>
        <taxon>Streptosporangiales</taxon>
        <taxon>Streptosporangiaceae</taxon>
        <taxon>Nonomuraea</taxon>
    </lineage>
</organism>
<evidence type="ECO:0000259" key="2">
    <source>
        <dbReference type="SMART" id="SM00065"/>
    </source>
</evidence>
<proteinExistence type="predicted"/>
<dbReference type="EMBL" id="JBHMEI010000015">
    <property type="protein sequence ID" value="MFB9203666.1"/>
    <property type="molecule type" value="Genomic_DNA"/>
</dbReference>
<sequence>MGGQRPREGGAFGGDLGPFGAEKLRRLQASLEQIGDLHGRMARLLEAVLAISSELELNTALRTIVEVSADLVDARYGALGVLNEEGEFADLFTYGVSEEVYQAIGRLPTSHGLLEELMAHPRPLRVDDVPAHPSFREYPPGHPVMRTLLGTPILVRGTVYGNLYFADKRTGMPFTGDDERIVAALASAAGVAIENARLYERIRRNTEEFQRSLLPPLPALNGLAACARYLPSSSVPRIGGDWYDAITLPDGVPCLMVGDVMGHDLRSATVMSQISNMLRVLAYEHCEPPSQILRRLDEILHALHGGPMATVLLARLEEEGDDAWRLRWATAGHLPPLLLPVEGRARYLRADGGHPLGVTPDLPRPDHEQVIPAGSTLLLYTDGLVEDPAHGLDRGMASLAHTADRLRDLPLEELCELLLAHGGADFTDDVALLAVRLGDPAALRGARA</sequence>
<dbReference type="InterPro" id="IPR052016">
    <property type="entry name" value="Bact_Sigma-Reg"/>
</dbReference>
<dbReference type="PANTHER" id="PTHR43156">
    <property type="entry name" value="STAGE II SPORULATION PROTEIN E-RELATED"/>
    <property type="match status" value="1"/>
</dbReference>
<dbReference type="PANTHER" id="PTHR43156:SF2">
    <property type="entry name" value="STAGE II SPORULATION PROTEIN E"/>
    <property type="match status" value="1"/>
</dbReference>
<dbReference type="Pfam" id="PF07228">
    <property type="entry name" value="SpoIIE"/>
    <property type="match status" value="1"/>
</dbReference>
<keyword evidence="5" id="KW-1185">Reference proteome</keyword>
<accession>A0ABV5IGK4</accession>
<evidence type="ECO:0000313" key="4">
    <source>
        <dbReference type="EMBL" id="MFB9203666.1"/>
    </source>
</evidence>
<feature type="domain" description="GAF" evidence="2">
    <location>
        <begin position="56"/>
        <end position="203"/>
    </location>
</feature>
<dbReference type="SMART" id="SM00065">
    <property type="entry name" value="GAF"/>
    <property type="match status" value="1"/>
</dbReference>
<gene>
    <name evidence="4" type="ORF">ACFFV7_20925</name>
</gene>
<dbReference type="RefSeq" id="WP_189649265.1">
    <property type="nucleotide sequence ID" value="NZ_BMRC01000009.1"/>
</dbReference>
<evidence type="ECO:0000259" key="3">
    <source>
        <dbReference type="SMART" id="SM00331"/>
    </source>
</evidence>
<dbReference type="SUPFAM" id="SSF81606">
    <property type="entry name" value="PP2C-like"/>
    <property type="match status" value="1"/>
</dbReference>
<dbReference type="GO" id="GO:0004722">
    <property type="term" value="F:protein serine/threonine phosphatase activity"/>
    <property type="evidence" value="ECO:0007669"/>
    <property type="project" value="UniProtKB-EC"/>
</dbReference>
<dbReference type="EC" id="3.1.3.16" evidence="4"/>
<name>A0ABV5IGK4_9ACTN</name>